<dbReference type="SUPFAM" id="SSF56655">
    <property type="entry name" value="Carbohydrate phosphatase"/>
    <property type="match status" value="1"/>
</dbReference>
<dbReference type="GO" id="GO:0007165">
    <property type="term" value="P:signal transduction"/>
    <property type="evidence" value="ECO:0007669"/>
    <property type="project" value="TreeGrafter"/>
</dbReference>
<dbReference type="Pfam" id="PF00459">
    <property type="entry name" value="Inositol_P"/>
    <property type="match status" value="1"/>
</dbReference>
<name>A0A0N8GMF3_9CHLR</name>
<feature type="binding site" evidence="6">
    <location>
        <position position="81"/>
    </location>
    <ligand>
        <name>Mg(2+)</name>
        <dbReference type="ChEBI" id="CHEBI:18420"/>
        <label>1</label>
        <note>catalytic</note>
    </ligand>
</feature>
<comment type="catalytic activity">
    <reaction evidence="1 7">
        <text>a myo-inositol phosphate + H2O = myo-inositol + phosphate</text>
        <dbReference type="Rhea" id="RHEA:24056"/>
        <dbReference type="ChEBI" id="CHEBI:15377"/>
        <dbReference type="ChEBI" id="CHEBI:17268"/>
        <dbReference type="ChEBI" id="CHEBI:43474"/>
        <dbReference type="ChEBI" id="CHEBI:84139"/>
        <dbReference type="EC" id="3.1.3.25"/>
    </reaction>
</comment>
<dbReference type="InterPro" id="IPR033942">
    <property type="entry name" value="IMPase"/>
</dbReference>
<dbReference type="PROSITE" id="PS00629">
    <property type="entry name" value="IMP_1"/>
    <property type="match status" value="1"/>
</dbReference>
<sequence>MSPTIEELKTMALKSGEILRAGYGKVHQIEMKGLTDPVTEVDKLSEEYLVSTIQSHYPDHAIVAEESGLHKGTNGSCWYIDPLDGTVNFSHGIPIFCVSIAYAENDDIKLAAVYDPLRDELFSAEKGKGAWLNDRPMKVAGSTELIRSLSVTGFPYDQKSPEMQRGLELYKRFSLNAQACRRLGSAALDLCYVAAGRMDIYFEIQLRPYDIAAGILTVLEAGGVVTKFDGATDYLTKPISIIATNKHLYPQVKNLIQEG</sequence>
<dbReference type="InterPro" id="IPR022337">
    <property type="entry name" value="Inositol_monophosphatase_SuhB"/>
</dbReference>
<dbReference type="GO" id="GO:0006020">
    <property type="term" value="P:inositol metabolic process"/>
    <property type="evidence" value="ECO:0007669"/>
    <property type="project" value="TreeGrafter"/>
</dbReference>
<reference evidence="8 9" key="1">
    <citation type="submission" date="2015-07" db="EMBL/GenBank/DDBJ databases">
        <title>Genome sequence of Leptolinea tardivitalis DSM 16556.</title>
        <authorList>
            <person name="Hemp J."/>
            <person name="Ward L.M."/>
            <person name="Pace L.A."/>
            <person name="Fischer W.W."/>
        </authorList>
    </citation>
    <scope>NUCLEOTIDE SEQUENCE [LARGE SCALE GENOMIC DNA]</scope>
    <source>
        <strain evidence="8 9">YMTK-2</strain>
    </source>
</reference>
<organism evidence="8 9">
    <name type="scientific">Leptolinea tardivitalis</name>
    <dbReference type="NCBI Taxonomy" id="229920"/>
    <lineage>
        <taxon>Bacteria</taxon>
        <taxon>Bacillati</taxon>
        <taxon>Chloroflexota</taxon>
        <taxon>Anaerolineae</taxon>
        <taxon>Anaerolineales</taxon>
        <taxon>Anaerolineaceae</taxon>
        <taxon>Leptolinea</taxon>
    </lineage>
</organism>
<keyword evidence="9" id="KW-1185">Reference proteome</keyword>
<dbReference type="PATRIC" id="fig|229920.5.peg.3243"/>
<dbReference type="STRING" id="229920.ADM99_00550"/>
<evidence type="ECO:0000256" key="6">
    <source>
        <dbReference type="PIRSR" id="PIRSR600760-2"/>
    </source>
</evidence>
<dbReference type="EMBL" id="LGCK01000001">
    <property type="protein sequence ID" value="KPL75138.1"/>
    <property type="molecule type" value="Genomic_DNA"/>
</dbReference>
<dbReference type="Proteomes" id="UP000050430">
    <property type="component" value="Unassembled WGS sequence"/>
</dbReference>
<evidence type="ECO:0000313" key="9">
    <source>
        <dbReference type="Proteomes" id="UP000050430"/>
    </source>
</evidence>
<evidence type="ECO:0000313" key="8">
    <source>
        <dbReference type="EMBL" id="KPL75138.1"/>
    </source>
</evidence>
<comment type="similarity">
    <text evidence="7">Belongs to the inositol monophosphatase superfamily.</text>
</comment>
<dbReference type="Gene3D" id="3.30.540.10">
    <property type="entry name" value="Fructose-1,6-Bisphosphatase, subunit A, domain 1"/>
    <property type="match status" value="1"/>
</dbReference>
<dbReference type="GO" id="GO:0008934">
    <property type="term" value="F:inositol monophosphate 1-phosphatase activity"/>
    <property type="evidence" value="ECO:0007669"/>
    <property type="project" value="InterPro"/>
</dbReference>
<dbReference type="CDD" id="cd01639">
    <property type="entry name" value="IMPase"/>
    <property type="match status" value="1"/>
</dbReference>
<dbReference type="InterPro" id="IPR020583">
    <property type="entry name" value="Inositol_monoP_metal-BS"/>
</dbReference>
<gene>
    <name evidence="8" type="ORF">ADM99_00550</name>
</gene>
<dbReference type="PANTHER" id="PTHR20854">
    <property type="entry name" value="INOSITOL MONOPHOSPHATASE"/>
    <property type="match status" value="1"/>
</dbReference>
<comment type="caution">
    <text evidence="8">The sequence shown here is derived from an EMBL/GenBank/DDBJ whole genome shotgun (WGS) entry which is preliminary data.</text>
</comment>
<feature type="binding site" evidence="6">
    <location>
        <position position="65"/>
    </location>
    <ligand>
        <name>Mg(2+)</name>
        <dbReference type="ChEBI" id="CHEBI:18420"/>
        <label>1</label>
        <note>catalytic</note>
    </ligand>
</feature>
<feature type="binding site" evidence="6">
    <location>
        <position position="210"/>
    </location>
    <ligand>
        <name>Mg(2+)</name>
        <dbReference type="ChEBI" id="CHEBI:18420"/>
        <label>1</label>
        <note>catalytic</note>
    </ligand>
</feature>
<dbReference type="InterPro" id="IPR000760">
    <property type="entry name" value="Inositol_monophosphatase-like"/>
</dbReference>
<evidence type="ECO:0000256" key="2">
    <source>
        <dbReference type="ARBA" id="ARBA00001946"/>
    </source>
</evidence>
<accession>A0A0N8GMF3</accession>
<dbReference type="Gene3D" id="3.40.190.80">
    <property type="match status" value="1"/>
</dbReference>
<dbReference type="RefSeq" id="WP_062420650.1">
    <property type="nucleotide sequence ID" value="NZ_BBYA01000003.1"/>
</dbReference>
<dbReference type="GO" id="GO:0046872">
    <property type="term" value="F:metal ion binding"/>
    <property type="evidence" value="ECO:0007669"/>
    <property type="project" value="UniProtKB-KW"/>
</dbReference>
<evidence type="ECO:0000256" key="5">
    <source>
        <dbReference type="ARBA" id="ARBA00022842"/>
    </source>
</evidence>
<evidence type="ECO:0000256" key="4">
    <source>
        <dbReference type="ARBA" id="ARBA00022801"/>
    </source>
</evidence>
<keyword evidence="5 6" id="KW-0460">Magnesium</keyword>
<evidence type="ECO:0000256" key="1">
    <source>
        <dbReference type="ARBA" id="ARBA00001033"/>
    </source>
</evidence>
<dbReference type="PRINTS" id="PR00377">
    <property type="entry name" value="IMPHPHTASES"/>
</dbReference>
<dbReference type="AlphaFoldDB" id="A0A0N8GMF3"/>
<dbReference type="PRINTS" id="PR01959">
    <property type="entry name" value="SBIMPHPHTASE"/>
</dbReference>
<feature type="binding site" evidence="6">
    <location>
        <position position="83"/>
    </location>
    <ligand>
        <name>Mg(2+)</name>
        <dbReference type="ChEBI" id="CHEBI:18420"/>
        <label>1</label>
        <note>catalytic</note>
    </ligand>
</feature>
<feature type="binding site" evidence="6">
    <location>
        <position position="84"/>
    </location>
    <ligand>
        <name>Mg(2+)</name>
        <dbReference type="ChEBI" id="CHEBI:18420"/>
        <label>1</label>
        <note>catalytic</note>
    </ligand>
</feature>
<keyword evidence="3 6" id="KW-0479">Metal-binding</keyword>
<dbReference type="OrthoDB" id="9772456at2"/>
<keyword evidence="4 7" id="KW-0378">Hydrolase</keyword>
<evidence type="ECO:0000256" key="7">
    <source>
        <dbReference type="RuleBase" id="RU364068"/>
    </source>
</evidence>
<dbReference type="EC" id="3.1.3.25" evidence="7"/>
<dbReference type="FunFam" id="3.30.540.10:FF:000003">
    <property type="entry name" value="Inositol-1-monophosphatase"/>
    <property type="match status" value="1"/>
</dbReference>
<evidence type="ECO:0000256" key="3">
    <source>
        <dbReference type="ARBA" id="ARBA00022723"/>
    </source>
</evidence>
<dbReference type="PANTHER" id="PTHR20854:SF4">
    <property type="entry name" value="INOSITOL-1-MONOPHOSPHATASE-RELATED"/>
    <property type="match status" value="1"/>
</dbReference>
<proteinExistence type="inferred from homology"/>
<protein>
    <recommendedName>
        <fullName evidence="7">Inositol-1-monophosphatase</fullName>
        <ecNumber evidence="7">3.1.3.25</ecNumber>
    </recommendedName>
</protein>
<comment type="cofactor">
    <cofactor evidence="2 6 7">
        <name>Mg(2+)</name>
        <dbReference type="ChEBI" id="CHEBI:18420"/>
    </cofactor>
</comment>